<evidence type="ECO:0000256" key="5">
    <source>
        <dbReference type="ARBA" id="ARBA00022723"/>
    </source>
</evidence>
<accession>A0AAV8AHV1</accession>
<dbReference type="InterPro" id="IPR050665">
    <property type="entry name" value="Cytochrome_P450_Monooxygen"/>
</dbReference>
<keyword evidence="7 12" id="KW-0560">Oxidoreductase</keyword>
<keyword evidence="14" id="KW-1185">Reference proteome</keyword>
<protein>
    <submittedName>
        <fullName evidence="13">Cytochrome P450 714C3</fullName>
    </submittedName>
</protein>
<proteinExistence type="inferred from homology"/>
<dbReference type="Gene3D" id="1.10.630.10">
    <property type="entry name" value="Cytochrome P450"/>
    <property type="match status" value="1"/>
</dbReference>
<dbReference type="AlphaFoldDB" id="A0AAV8AHV1"/>
<dbReference type="PROSITE" id="PS00086">
    <property type="entry name" value="CYTOCHROME_P450"/>
    <property type="match status" value="1"/>
</dbReference>
<keyword evidence="5 11" id="KW-0479">Metal-binding</keyword>
<evidence type="ECO:0000256" key="12">
    <source>
        <dbReference type="RuleBase" id="RU000461"/>
    </source>
</evidence>
<evidence type="ECO:0000256" key="7">
    <source>
        <dbReference type="ARBA" id="ARBA00023002"/>
    </source>
</evidence>
<keyword evidence="6" id="KW-1133">Transmembrane helix</keyword>
<reference evidence="13" key="1">
    <citation type="submission" date="2022-08" db="EMBL/GenBank/DDBJ databases">
        <authorList>
            <person name="Marques A."/>
        </authorList>
    </citation>
    <scope>NUCLEOTIDE SEQUENCE</scope>
    <source>
        <strain evidence="13">RhyPub2mFocal</strain>
        <tissue evidence="13">Leaves</tissue>
    </source>
</reference>
<organism evidence="13 14">
    <name type="scientific">Rhynchospora pubera</name>
    <dbReference type="NCBI Taxonomy" id="906938"/>
    <lineage>
        <taxon>Eukaryota</taxon>
        <taxon>Viridiplantae</taxon>
        <taxon>Streptophyta</taxon>
        <taxon>Embryophyta</taxon>
        <taxon>Tracheophyta</taxon>
        <taxon>Spermatophyta</taxon>
        <taxon>Magnoliopsida</taxon>
        <taxon>Liliopsida</taxon>
        <taxon>Poales</taxon>
        <taxon>Cyperaceae</taxon>
        <taxon>Cyperoideae</taxon>
        <taxon>Rhynchosporeae</taxon>
        <taxon>Rhynchospora</taxon>
    </lineage>
</organism>
<dbReference type="GO" id="GO:0016020">
    <property type="term" value="C:membrane"/>
    <property type="evidence" value="ECO:0007669"/>
    <property type="project" value="UniProtKB-SubCell"/>
</dbReference>
<dbReference type="Pfam" id="PF00067">
    <property type="entry name" value="p450"/>
    <property type="match status" value="1"/>
</dbReference>
<evidence type="ECO:0000256" key="6">
    <source>
        <dbReference type="ARBA" id="ARBA00022989"/>
    </source>
</evidence>
<dbReference type="InterPro" id="IPR002401">
    <property type="entry name" value="Cyt_P450_E_grp-I"/>
</dbReference>
<keyword evidence="8 11" id="KW-0408">Iron</keyword>
<name>A0AAV8AHV1_9POAL</name>
<dbReference type="PANTHER" id="PTHR24282:SF196">
    <property type="entry name" value="CYTOCHROME P450 714C2"/>
    <property type="match status" value="1"/>
</dbReference>
<feature type="binding site" description="axial binding residue" evidence="11">
    <location>
        <position position="89"/>
    </location>
    <ligand>
        <name>heme</name>
        <dbReference type="ChEBI" id="CHEBI:30413"/>
    </ligand>
    <ligandPart>
        <name>Fe</name>
        <dbReference type="ChEBI" id="CHEBI:18248"/>
    </ligandPart>
</feature>
<comment type="subcellular location">
    <subcellularLocation>
        <location evidence="1">Membrane</location>
    </subcellularLocation>
</comment>
<evidence type="ECO:0000256" key="4">
    <source>
        <dbReference type="ARBA" id="ARBA00022692"/>
    </source>
</evidence>
<evidence type="ECO:0000313" key="13">
    <source>
        <dbReference type="EMBL" id="KAJ4730590.1"/>
    </source>
</evidence>
<evidence type="ECO:0000256" key="9">
    <source>
        <dbReference type="ARBA" id="ARBA00023033"/>
    </source>
</evidence>
<dbReference type="InterPro" id="IPR036396">
    <property type="entry name" value="Cyt_P450_sf"/>
</dbReference>
<comment type="caution">
    <text evidence="13">The sequence shown here is derived from an EMBL/GenBank/DDBJ whole genome shotgun (WGS) entry which is preliminary data.</text>
</comment>
<evidence type="ECO:0000256" key="2">
    <source>
        <dbReference type="ARBA" id="ARBA00010617"/>
    </source>
</evidence>
<gene>
    <name evidence="13" type="ORF">LUZ62_013738</name>
</gene>
<dbReference type="InterPro" id="IPR001128">
    <property type="entry name" value="Cyt_P450"/>
</dbReference>
<dbReference type="GO" id="GO:0016705">
    <property type="term" value="F:oxidoreductase activity, acting on paired donors, with incorporation or reduction of molecular oxygen"/>
    <property type="evidence" value="ECO:0007669"/>
    <property type="project" value="InterPro"/>
</dbReference>
<evidence type="ECO:0000256" key="10">
    <source>
        <dbReference type="ARBA" id="ARBA00023136"/>
    </source>
</evidence>
<comment type="cofactor">
    <cofactor evidence="11">
        <name>heme</name>
        <dbReference type="ChEBI" id="CHEBI:30413"/>
    </cofactor>
</comment>
<dbReference type="GO" id="GO:0005506">
    <property type="term" value="F:iron ion binding"/>
    <property type="evidence" value="ECO:0007669"/>
    <property type="project" value="InterPro"/>
</dbReference>
<evidence type="ECO:0000256" key="11">
    <source>
        <dbReference type="PIRSR" id="PIRSR602401-1"/>
    </source>
</evidence>
<dbReference type="InterPro" id="IPR017972">
    <property type="entry name" value="Cyt_P450_CS"/>
</dbReference>
<dbReference type="SUPFAM" id="SSF48264">
    <property type="entry name" value="Cytochrome P450"/>
    <property type="match status" value="1"/>
</dbReference>
<comment type="similarity">
    <text evidence="2 12">Belongs to the cytochrome P450 family.</text>
</comment>
<sequence>MNMVIQETFRLIPPLSFILRETTHDLKLQNINVPKGTFIQINIPMLHRDVDLWGPDAEVFNPNRFANGISGACKYPHMYAPFGFGPRICAGQHLAMVELKIVLSLLLMRFSFDLSPNYVHSPSYKMTVEPQHDLPLIVKKYDVVANM</sequence>
<evidence type="ECO:0000313" key="14">
    <source>
        <dbReference type="Proteomes" id="UP001140206"/>
    </source>
</evidence>
<keyword evidence="3 11" id="KW-0349">Heme</keyword>
<dbReference type="EMBL" id="JAMFTS010008154">
    <property type="protein sequence ID" value="KAJ4730590.1"/>
    <property type="molecule type" value="Genomic_DNA"/>
</dbReference>
<dbReference type="PANTHER" id="PTHR24282">
    <property type="entry name" value="CYTOCHROME P450 FAMILY MEMBER"/>
    <property type="match status" value="1"/>
</dbReference>
<dbReference type="PRINTS" id="PR00385">
    <property type="entry name" value="P450"/>
</dbReference>
<evidence type="ECO:0000256" key="1">
    <source>
        <dbReference type="ARBA" id="ARBA00004370"/>
    </source>
</evidence>
<evidence type="ECO:0000256" key="8">
    <source>
        <dbReference type="ARBA" id="ARBA00023004"/>
    </source>
</evidence>
<dbReference type="Proteomes" id="UP001140206">
    <property type="component" value="Unassembled WGS sequence"/>
</dbReference>
<dbReference type="PRINTS" id="PR00463">
    <property type="entry name" value="EP450I"/>
</dbReference>
<keyword evidence="10" id="KW-0472">Membrane</keyword>
<dbReference type="GO" id="GO:0020037">
    <property type="term" value="F:heme binding"/>
    <property type="evidence" value="ECO:0007669"/>
    <property type="project" value="InterPro"/>
</dbReference>
<dbReference type="GO" id="GO:0004497">
    <property type="term" value="F:monooxygenase activity"/>
    <property type="evidence" value="ECO:0007669"/>
    <property type="project" value="UniProtKB-KW"/>
</dbReference>
<evidence type="ECO:0000256" key="3">
    <source>
        <dbReference type="ARBA" id="ARBA00022617"/>
    </source>
</evidence>
<keyword evidence="4" id="KW-0812">Transmembrane</keyword>
<keyword evidence="9 12" id="KW-0503">Monooxygenase</keyword>
<dbReference type="GO" id="GO:0006629">
    <property type="term" value="P:lipid metabolic process"/>
    <property type="evidence" value="ECO:0007669"/>
    <property type="project" value="UniProtKB-ARBA"/>
</dbReference>